<dbReference type="AlphaFoldDB" id="A0AAD3UC09"/>
<dbReference type="SUPFAM" id="SSF48452">
    <property type="entry name" value="TPR-like"/>
    <property type="match status" value="1"/>
</dbReference>
<proteinExistence type="predicted"/>
<name>A0AAD3UC09_AERHY</name>
<accession>A0AAD3UC09</accession>
<dbReference type="InterPro" id="IPR016379">
    <property type="entry name" value="T3SS_Ca_resp_chp_LcrH/SycD_sub"/>
</dbReference>
<gene>
    <name evidence="1" type="primary">acrH</name>
    <name evidence="1" type="ORF">JAJ28_002734</name>
</gene>
<reference evidence="1" key="1">
    <citation type="journal article" date="2018" name="Genome Biol.">
        <title>SKESA: strategic k-mer extension for scrupulous assemblies.</title>
        <authorList>
            <person name="Souvorov A."/>
            <person name="Agarwala R."/>
            <person name="Lipman D.J."/>
        </authorList>
    </citation>
    <scope>NUCLEOTIDE SEQUENCE</scope>
    <source>
        <strain evidence="1">OLC2673_Aeromonas</strain>
    </source>
</reference>
<organism evidence="1 2">
    <name type="scientific">Aeromonas hydrophila</name>
    <dbReference type="NCBI Taxonomy" id="644"/>
    <lineage>
        <taxon>Bacteria</taxon>
        <taxon>Pseudomonadati</taxon>
        <taxon>Pseudomonadota</taxon>
        <taxon>Gammaproteobacteria</taxon>
        <taxon>Aeromonadales</taxon>
        <taxon>Aeromonadaceae</taxon>
        <taxon>Aeromonas</taxon>
    </lineage>
</organism>
<comment type="caution">
    <text evidence="1">The sequence shown here is derived from an EMBL/GenBank/DDBJ whole genome shotgun (WGS) entry which is preliminary data.</text>
</comment>
<reference evidence="1" key="2">
    <citation type="submission" date="2020-01" db="EMBL/GenBank/DDBJ databases">
        <authorList>
            <consortium name="NCBI Pathogen Detection Project"/>
        </authorList>
    </citation>
    <scope>NUCLEOTIDE SEQUENCE</scope>
    <source>
        <strain evidence="1">OLC2673_Aeromonas</strain>
    </source>
</reference>
<dbReference type="RefSeq" id="WP_043123808.1">
    <property type="nucleotide sequence ID" value="NZ_JAEHIT010000029.1"/>
</dbReference>
<protein>
    <submittedName>
        <fullName evidence="1">Type III secretion system chaperone AcrH</fullName>
    </submittedName>
</protein>
<dbReference type="InterPro" id="IPR005415">
    <property type="entry name" value="T3SS_Ca_resp_chp_LcrH/SycD"/>
</dbReference>
<dbReference type="EMBL" id="DACTUL010000021">
    <property type="protein sequence ID" value="HAT6344983.1"/>
    <property type="molecule type" value="Genomic_DNA"/>
</dbReference>
<dbReference type="PIRSF" id="PIRSF003165">
    <property type="entry name" value="Chaperone_SicA"/>
    <property type="match status" value="1"/>
</dbReference>
<sequence length="165" mass="18336">MEHDMTQVNEPAIEAFLQDGGTLAMLNDVSTDTLEQLYTLGFNQYHAGKHDEAHKIFQALCVLDHYEARFFLGLGACRQALGQFRLAIDSYSYGAMMDLQEPRFPFHAAECLLQLGELEGAESGFHSAQLLAAAKPELAELAARAGIMLEVVKTKKDMEHAFDKQ</sequence>
<dbReference type="PRINTS" id="PR01595">
    <property type="entry name" value="SYCDCHAPRONE"/>
</dbReference>
<dbReference type="Gene3D" id="1.25.40.10">
    <property type="entry name" value="Tetratricopeptide repeat domain"/>
    <property type="match status" value="1"/>
</dbReference>
<dbReference type="InterPro" id="IPR011990">
    <property type="entry name" value="TPR-like_helical_dom_sf"/>
</dbReference>
<dbReference type="Proteomes" id="UP000859505">
    <property type="component" value="Unassembled WGS sequence"/>
</dbReference>
<dbReference type="NCBIfam" id="TIGR02552">
    <property type="entry name" value="LcrH_SycD"/>
    <property type="match status" value="1"/>
</dbReference>
<evidence type="ECO:0000313" key="2">
    <source>
        <dbReference type="Proteomes" id="UP000859505"/>
    </source>
</evidence>
<evidence type="ECO:0000313" key="1">
    <source>
        <dbReference type="EMBL" id="HAT6344983.1"/>
    </source>
</evidence>